<name>A0ABD1DW03_CULPP</name>
<accession>A0ABD1DW03</accession>
<evidence type="ECO:0000256" key="1">
    <source>
        <dbReference type="SAM" id="Phobius"/>
    </source>
</evidence>
<comment type="caution">
    <text evidence="4">The sequence shown here is derived from an EMBL/GenBank/DDBJ whole genome shotgun (WGS) entry which is preliminary data.</text>
</comment>
<dbReference type="InterPro" id="IPR013783">
    <property type="entry name" value="Ig-like_fold"/>
</dbReference>
<feature type="signal peptide" evidence="2">
    <location>
        <begin position="1"/>
        <end position="17"/>
    </location>
</feature>
<dbReference type="EMBL" id="JBEHCU010001106">
    <property type="protein sequence ID" value="KAL1403823.1"/>
    <property type="molecule type" value="Genomic_DNA"/>
</dbReference>
<feature type="domain" description="Fibronectin type-III" evidence="3">
    <location>
        <begin position="278"/>
        <end position="455"/>
    </location>
</feature>
<dbReference type="AlphaFoldDB" id="A0ABD1DW03"/>
<keyword evidence="1" id="KW-0812">Transmembrane</keyword>
<reference evidence="4 5" key="1">
    <citation type="submission" date="2024-05" db="EMBL/GenBank/DDBJ databases">
        <title>Culex pipiens pipiens assembly and annotation.</title>
        <authorList>
            <person name="Alout H."/>
            <person name="Durand T."/>
        </authorList>
    </citation>
    <scope>NUCLEOTIDE SEQUENCE [LARGE SCALE GENOMIC DNA]</scope>
    <source>
        <strain evidence="4">HA-2024</strain>
        <tissue evidence="4">Whole body</tissue>
    </source>
</reference>
<evidence type="ECO:0000313" key="4">
    <source>
        <dbReference type="EMBL" id="KAL1403823.1"/>
    </source>
</evidence>
<keyword evidence="2" id="KW-0732">Signal</keyword>
<sequence>MLALVWMICAASNIALATSNVIKPSGKITISPSVVDLDSNVTFYTVSCRLEDAQDGLDSSSLFIELQNERIKSEILNESTIVAVQQVNGAVLEKCGVRKYICYSGGSGLDVARVTVGWIPAKILPAEIRCISEDLRDLRCEVPIKRPCDLETSYKMMMNYRFGSSLCSVEVVGGSLVKPDQAPKTVPGAFSFKAWHGKLATFDVYWEHIPKYLQNGPGFRYNVSAVSDTGQTFHPVQSPATSPVATFENMNNAHYRVLISCYNDEGSVENHNELHVFPPNPSHQPKIKRVLNSAHFELSWHAPTHQQDLTSYTVMYCNYTSANVCQDSIRFAVVPPNTTNLRISSTPTLNFAVSANFAHFSTPLSWQECIVSPADVGIGQPKFDVIDVRGDSLVLLFNNGCIERSFYDRMRLLVWKGSEVVLRADFEPYRDRFAVQGLSPGTEYAIQVLAYDGLGMVQHTRTVVTKDVNDNLLKAIFYISCGMLMALTIFTTAARRVRKVFDIRVETPLQLTVSKQFPNETTLQPHSKDDDQDNNSVLVQLTSKTESNDLDT</sequence>
<dbReference type="InterPro" id="IPR036116">
    <property type="entry name" value="FN3_sf"/>
</dbReference>
<keyword evidence="1" id="KW-1133">Transmembrane helix</keyword>
<dbReference type="Proteomes" id="UP001562425">
    <property type="component" value="Unassembled WGS sequence"/>
</dbReference>
<dbReference type="InterPro" id="IPR003961">
    <property type="entry name" value="FN3_dom"/>
</dbReference>
<evidence type="ECO:0000313" key="5">
    <source>
        <dbReference type="Proteomes" id="UP001562425"/>
    </source>
</evidence>
<dbReference type="Gene3D" id="2.60.40.10">
    <property type="entry name" value="Immunoglobulins"/>
    <property type="match status" value="1"/>
</dbReference>
<dbReference type="SUPFAM" id="SSF49265">
    <property type="entry name" value="Fibronectin type III"/>
    <property type="match status" value="1"/>
</dbReference>
<organism evidence="4 5">
    <name type="scientific">Culex pipiens pipiens</name>
    <name type="common">Northern house mosquito</name>
    <dbReference type="NCBI Taxonomy" id="38569"/>
    <lineage>
        <taxon>Eukaryota</taxon>
        <taxon>Metazoa</taxon>
        <taxon>Ecdysozoa</taxon>
        <taxon>Arthropoda</taxon>
        <taxon>Hexapoda</taxon>
        <taxon>Insecta</taxon>
        <taxon>Pterygota</taxon>
        <taxon>Neoptera</taxon>
        <taxon>Endopterygota</taxon>
        <taxon>Diptera</taxon>
        <taxon>Nematocera</taxon>
        <taxon>Culicoidea</taxon>
        <taxon>Culicidae</taxon>
        <taxon>Culicinae</taxon>
        <taxon>Culicini</taxon>
        <taxon>Culex</taxon>
        <taxon>Culex</taxon>
    </lineage>
</organism>
<protein>
    <recommendedName>
        <fullName evidence="3">Fibronectin type-III domain-containing protein</fullName>
    </recommendedName>
</protein>
<proteinExistence type="predicted"/>
<keyword evidence="5" id="KW-1185">Reference proteome</keyword>
<gene>
    <name evidence="4" type="ORF">pipiens_005550</name>
</gene>
<feature type="transmembrane region" description="Helical" evidence="1">
    <location>
        <begin position="475"/>
        <end position="494"/>
    </location>
</feature>
<evidence type="ECO:0000259" key="3">
    <source>
        <dbReference type="SMART" id="SM00060"/>
    </source>
</evidence>
<dbReference type="SMART" id="SM00060">
    <property type="entry name" value="FN3"/>
    <property type="match status" value="1"/>
</dbReference>
<feature type="chain" id="PRO_5044887439" description="Fibronectin type-III domain-containing protein" evidence="2">
    <location>
        <begin position="18"/>
        <end position="552"/>
    </location>
</feature>
<keyword evidence="1" id="KW-0472">Membrane</keyword>
<evidence type="ECO:0000256" key="2">
    <source>
        <dbReference type="SAM" id="SignalP"/>
    </source>
</evidence>